<dbReference type="Pfam" id="PF02450">
    <property type="entry name" value="LCAT"/>
    <property type="match status" value="1"/>
</dbReference>
<dbReference type="GO" id="GO:0006629">
    <property type="term" value="P:lipid metabolic process"/>
    <property type="evidence" value="ECO:0007669"/>
    <property type="project" value="InterPro"/>
</dbReference>
<feature type="compositionally biased region" description="Polar residues" evidence="1">
    <location>
        <begin position="31"/>
        <end position="43"/>
    </location>
</feature>
<proteinExistence type="predicted"/>
<dbReference type="EMBL" id="CP058604">
    <property type="protein sequence ID" value="QLG70192.1"/>
    <property type="molecule type" value="Genomic_DNA"/>
</dbReference>
<dbReference type="OrthoDB" id="10250441at2759"/>
<dbReference type="RefSeq" id="XP_037141920.1">
    <property type="nucleotide sequence ID" value="XM_037286025.1"/>
</dbReference>
<dbReference type="InterPro" id="IPR003386">
    <property type="entry name" value="LACT/PDAT_acylTrfase"/>
</dbReference>
<feature type="region of interest" description="Disordered" evidence="1">
    <location>
        <begin position="66"/>
        <end position="109"/>
    </location>
</feature>
<feature type="compositionally biased region" description="Basic and acidic residues" evidence="1">
    <location>
        <begin position="96"/>
        <end position="109"/>
    </location>
</feature>
<feature type="compositionally biased region" description="Low complexity" evidence="1">
    <location>
        <begin position="84"/>
        <end position="93"/>
    </location>
</feature>
<name>A0A7H9AX81_ZYGMR</name>
<organism evidence="2 3">
    <name type="scientific">Zygotorulaspora mrakii</name>
    <name type="common">Zygosaccharomyces mrakii</name>
    <dbReference type="NCBI Taxonomy" id="42260"/>
    <lineage>
        <taxon>Eukaryota</taxon>
        <taxon>Fungi</taxon>
        <taxon>Dikarya</taxon>
        <taxon>Ascomycota</taxon>
        <taxon>Saccharomycotina</taxon>
        <taxon>Saccharomycetes</taxon>
        <taxon>Saccharomycetales</taxon>
        <taxon>Saccharomycetaceae</taxon>
        <taxon>Zygotorulaspora</taxon>
    </lineage>
</organism>
<feature type="region of interest" description="Disordered" evidence="1">
    <location>
        <begin position="691"/>
        <end position="710"/>
    </location>
</feature>
<feature type="compositionally biased region" description="Polar residues" evidence="1">
    <location>
        <begin position="700"/>
        <end position="710"/>
    </location>
</feature>
<dbReference type="SUPFAM" id="SSF53474">
    <property type="entry name" value="alpha/beta-Hydrolases"/>
    <property type="match status" value="1"/>
</dbReference>
<dbReference type="InterPro" id="IPR029058">
    <property type="entry name" value="AB_hydrolase_fold"/>
</dbReference>
<feature type="compositionally biased region" description="Basic and acidic residues" evidence="1">
    <location>
        <begin position="460"/>
        <end position="491"/>
    </location>
</feature>
<gene>
    <name evidence="2" type="ORF">HG535_0A01310</name>
</gene>
<dbReference type="Gene3D" id="3.40.50.1820">
    <property type="entry name" value="alpha/beta hydrolase"/>
    <property type="match status" value="1"/>
</dbReference>
<accession>A0A7H9AX81</accession>
<dbReference type="PANTHER" id="PTHR11440">
    <property type="entry name" value="LECITHIN-CHOLESTEROL ACYLTRANSFERASE-RELATED"/>
    <property type="match status" value="1"/>
</dbReference>
<dbReference type="KEGG" id="zmk:HG535_0A01310"/>
<dbReference type="GeneID" id="59233828"/>
<feature type="region of interest" description="Disordered" evidence="1">
    <location>
        <begin position="1"/>
        <end position="50"/>
    </location>
</feature>
<feature type="region of interest" description="Disordered" evidence="1">
    <location>
        <begin position="514"/>
        <end position="533"/>
    </location>
</feature>
<reference evidence="2 3" key="1">
    <citation type="submission" date="2020-07" db="EMBL/GenBank/DDBJ databases">
        <title>The yeast mating-type switching endonuclease HO is a domesticated member of an unorthodox homing genetic element family.</title>
        <authorList>
            <person name="Coughlan A.Y."/>
            <person name="Lombardi L."/>
            <person name="Braun-Galleani S."/>
            <person name="Martos A.R."/>
            <person name="Galeote V."/>
            <person name="Bigey F."/>
            <person name="Dequin S."/>
            <person name="Byrne K.P."/>
            <person name="Wolfe K.H."/>
        </authorList>
    </citation>
    <scope>NUCLEOTIDE SEQUENCE [LARGE SCALE GENOMIC DNA]</scope>
    <source>
        <strain evidence="2 3">NRRL Y-6702</strain>
    </source>
</reference>
<evidence type="ECO:0000313" key="3">
    <source>
        <dbReference type="Proteomes" id="UP000509704"/>
    </source>
</evidence>
<evidence type="ECO:0000313" key="2">
    <source>
        <dbReference type="EMBL" id="QLG70192.1"/>
    </source>
</evidence>
<keyword evidence="3" id="KW-1185">Reference proteome</keyword>
<dbReference type="Proteomes" id="UP000509704">
    <property type="component" value="Chromosome 1"/>
</dbReference>
<dbReference type="AlphaFoldDB" id="A0A7H9AX81"/>
<feature type="region of interest" description="Disordered" evidence="1">
    <location>
        <begin position="460"/>
        <end position="501"/>
    </location>
</feature>
<protein>
    <submittedName>
        <fullName evidence="2">Uncharacterized protein</fullName>
    </submittedName>
</protein>
<dbReference type="GO" id="GO:0008374">
    <property type="term" value="F:O-acyltransferase activity"/>
    <property type="evidence" value="ECO:0007669"/>
    <property type="project" value="InterPro"/>
</dbReference>
<evidence type="ECO:0000256" key="1">
    <source>
        <dbReference type="SAM" id="MobiDB-lite"/>
    </source>
</evidence>
<sequence length="710" mass="79823">MYTLSNEVSSDRTVLKSPSIEKNCQDKNNLKKTSTPNDTNTDTLIGGTKVVHTNDGQSSLKKNISIFEDDNEESPLSTLDSEENASNSSYSSKNQKKLESQSEPSRDTSHKIFTFSLPFGGKSLLSSHPITNLVSSILPNDPDPKSNEYPNLNRERIKEKLKRSDSITSLEEMALFNDEKGIDNVRTRAFKKTFEMETLKQTLKNIIASPGECTHDGYEYTRLESIWDEMEGDLLLMGGYRGSILRDAQTGRRLWIPMKAGLNLRKVNLLIGPDDRDEVETQKKIIPDKMLSHIGPVDISRRLMKKLRSNPNITTHDFGYDWRLSLHISAKHLAQKLQSIYDNQEEKKGTTIIAHSMGGLVAHKVLQEHTHLIRALIYVGSPSECSNILGPLKFGDEVFMNKTILSKEANFFMRSSFYFLPTDGTCFVNKKTLEKCEIDFFNPDVWVELGLSPVVDEERKVQAETQEDNQRACHSKKEEELARTESKKKQPEPGIPTDVKDLWGIFNPIPMLKSISSPGNDSSSGTGGTSSTLKSLTPASIITKITTTATDAIGLTESKDCQEEEEEMAFQTSFEDSFKYLRKTLKRAKEYQTSLDRIAHKEYPPLAIVFGNTVPTVRGVKISSWKDIKEGHYDDFYYGPGDGVVHHKWLLPEQRGFQVDAKIASSCGHVSLLSDLESMAKAFISVVDKEKANQQKHQRQAPTTDTTTCK</sequence>